<organism evidence="2 3">
    <name type="scientific">Camelina sativa</name>
    <name type="common">False flax</name>
    <name type="synonym">Myagrum sativum</name>
    <dbReference type="NCBI Taxonomy" id="90675"/>
    <lineage>
        <taxon>Eukaryota</taxon>
        <taxon>Viridiplantae</taxon>
        <taxon>Streptophyta</taxon>
        <taxon>Embryophyta</taxon>
        <taxon>Tracheophyta</taxon>
        <taxon>Spermatophyta</taxon>
        <taxon>Magnoliopsida</taxon>
        <taxon>eudicotyledons</taxon>
        <taxon>Gunneridae</taxon>
        <taxon>Pentapetalae</taxon>
        <taxon>rosids</taxon>
        <taxon>malvids</taxon>
        <taxon>Brassicales</taxon>
        <taxon>Brassicaceae</taxon>
        <taxon>Camelineae</taxon>
        <taxon>Camelina</taxon>
    </lineage>
</organism>
<keyword evidence="2" id="KW-1185">Reference proteome</keyword>
<feature type="compositionally biased region" description="Polar residues" evidence="1">
    <location>
        <begin position="1"/>
        <end position="10"/>
    </location>
</feature>
<dbReference type="GeneID" id="104757149"/>
<name>A0ABM0WYY1_CAMSA</name>
<evidence type="ECO:0000256" key="1">
    <source>
        <dbReference type="SAM" id="MobiDB-lite"/>
    </source>
</evidence>
<dbReference type="RefSeq" id="XP_010478175.1">
    <property type="nucleotide sequence ID" value="XM_010479873.2"/>
</dbReference>
<proteinExistence type="predicted"/>
<accession>A0ABM0WYY1</accession>
<reference evidence="3" key="2">
    <citation type="submission" date="2025-08" db="UniProtKB">
        <authorList>
            <consortium name="RefSeq"/>
        </authorList>
    </citation>
    <scope>IDENTIFICATION</scope>
    <source>
        <tissue evidence="3">Leaf</tissue>
    </source>
</reference>
<feature type="region of interest" description="Disordered" evidence="1">
    <location>
        <begin position="1"/>
        <end position="66"/>
    </location>
</feature>
<dbReference type="Proteomes" id="UP000694864">
    <property type="component" value="Chromosome 17"/>
</dbReference>
<feature type="compositionally biased region" description="Low complexity" evidence="1">
    <location>
        <begin position="44"/>
        <end position="53"/>
    </location>
</feature>
<gene>
    <name evidence="3" type="primary">LOC104757149</name>
</gene>
<feature type="compositionally biased region" description="Basic and acidic residues" evidence="1">
    <location>
        <begin position="26"/>
        <end position="39"/>
    </location>
</feature>
<sequence>MNPSAVSSRRLSPGFEVKGGSLDDSNTTREVTEQLRIIESKMGQDYSYSQPDSSDQHGRYSDDTEDREIEALIRMDEAESSLNNAQATQYPPQPEVEFGFPRHAIVVVSPSYLHITTDGSLHVGMLMMERCISTSGGMKLLRRRCGRLADTVKSYLRR</sequence>
<protein>
    <submittedName>
        <fullName evidence="3">Uncharacterized protein LOC104757149</fullName>
    </submittedName>
</protein>
<reference evidence="2" key="1">
    <citation type="journal article" date="2014" name="Nat. Commun.">
        <title>The emerging biofuel crop Camelina sativa retains a highly undifferentiated hexaploid genome structure.</title>
        <authorList>
            <person name="Kagale S."/>
            <person name="Koh C."/>
            <person name="Nixon J."/>
            <person name="Bollina V."/>
            <person name="Clarke W.E."/>
            <person name="Tuteja R."/>
            <person name="Spillane C."/>
            <person name="Robinson S.J."/>
            <person name="Links M.G."/>
            <person name="Clarke C."/>
            <person name="Higgins E.E."/>
            <person name="Huebert T."/>
            <person name="Sharpe A.G."/>
            <person name="Parkin I.A."/>
        </authorList>
    </citation>
    <scope>NUCLEOTIDE SEQUENCE [LARGE SCALE GENOMIC DNA]</scope>
    <source>
        <strain evidence="2">cv. DH55</strain>
    </source>
</reference>
<evidence type="ECO:0000313" key="3">
    <source>
        <dbReference type="RefSeq" id="XP_010478175.1"/>
    </source>
</evidence>
<evidence type="ECO:0000313" key="2">
    <source>
        <dbReference type="Proteomes" id="UP000694864"/>
    </source>
</evidence>